<dbReference type="InterPro" id="IPR002890">
    <property type="entry name" value="MG2"/>
</dbReference>
<dbReference type="SMART" id="SM01360">
    <property type="entry name" value="A2M"/>
    <property type="match status" value="1"/>
</dbReference>
<dbReference type="InterPro" id="IPR001599">
    <property type="entry name" value="Macroglobln_a2"/>
</dbReference>
<evidence type="ECO:0000259" key="2">
    <source>
        <dbReference type="SMART" id="SM01359"/>
    </source>
</evidence>
<dbReference type="Pfam" id="PF07703">
    <property type="entry name" value="A2M_BRD"/>
    <property type="match status" value="1"/>
</dbReference>
<proteinExistence type="inferred from homology"/>
<name>A0A3S2VU87_9SPHN</name>
<evidence type="ECO:0000256" key="1">
    <source>
        <dbReference type="ARBA" id="ARBA00010556"/>
    </source>
</evidence>
<dbReference type="SMART" id="SM01359">
    <property type="entry name" value="A2M_N_2"/>
    <property type="match status" value="1"/>
</dbReference>
<sequence length="1910" mass="203935">MLVMLLSLPLVARGDGLPHVTQATPGGSGENSGLIERFTLRFSEAMVPLGDPRAQAPATSDCTTKSSGHWVDQQTYVLDFDHALPGGLSCKVQLRKGLTTLRKQALSGQSVWAIDTGGPGVRAVMAPGEDGDTIDEDQVFLVATNVPADPASIAAKAGCALSGLGEMAAVDVLPAETVGQILDRMDKDDWRQSDFLQKAEIGDKLPSEPRLRAAALAKLTALRCRRPLVPQHDMSLVWPAGISDAHGKLAGLDQRFDFKVRAAFEARWECSRANGNAACSPITAATLSFTSPVDRRMALAARLTLADGSVRLPHVRDTDKSALEVDTIRFDGPFPALSRATLTLPADLHDLSGRRLSNAARFPLPVKFAAEPPLVKFAAPFGIIEASDPVLPVTVRAVEPALGGKITSIAGQSTRLANDDAKIAAWLRKLEEAENSDYTKVNEGKPNERLINHTRDRALLGPASPTGPIKPISLPLPGKGRDFEVVGIPLAGRGFHIVEYASPVLGAALLGRPAPRYVATGALVTDMAVHFKWGRESSLVWVTSLSSGRPVAGALVRVSDSCTGRQMAQGSTDAHGLFSIGPVLPNPGIGGGCKDSSDHPVMVSARANGDMSFTLSTWNEGISPYDFDLSFGRDDSGEIIHTLFDRTLVRVGETLHFKHILRRKVGNGFAFAEGVKGNLVLRHMGSETSFTLPLSIGVAGFGEGAWKVPQGAPLGDYALEFEVEGRSFATEQTFRVDEYKLPTMRASITPVSSAREALVQPSSVPLSLFVAYLSGGGAGRLPVTLRTDFNDWSPTPKGWDSYNFGGDPIVEGTRPMGGSGEGQAKPLPFAQVLPVTLGPDGTARADVGVGEKITRPISMSVEMDYPDANGDTMTAGRRLSLYPAAVQLGIKTDDWLMHADDLRLQSVLLDLDGRPVAGGKITIELYSREILTARRRLIGVFYAYDNQEKVTRLDGQCAISTDAQGRASCRIVPDVSGEVTVVARAKDAAGRETMAVTTVWLAGKDEWWFGGDNGDRMDVIPEKPAYASGETARFQVRMPFRSATALVTVEREGVLSSFVTELSGTDPVVEVPMPAAYAPNVYVSVMAVRGRVTGWRAWLAELVEQWGKVLNIQPVTSTVDLAKPAYRLGLAKVQVGWEGHRLDVKVQPERERYGVRDKAEVAVSVHRPDGAPAGGADVAFVAVDEALLQLMPNPSWQALDAMMGMRSLEVATSTAQMQVVGKRHYGKKAVAAGGGGGDASGVNRENFQPVLLWKGHVPLDAQGMGHVSVPLSDSLSRFRLVAVASDGAQWFGTGEATVRTAQDLSIYSGLPEMVRTGDHYDAVFTVKNGTDHPMKVTATASLDQRGSRLAPITVQLAAGAAQSLRWPVDVPAQAGAVVWKVQAQSDSGASDRLEIRQTITPAVPVEVWAASLQQAGSPPMAITPPTGALEGGYVTVSLTDSLAAPLDGVRRYMREYPWNCFEQRLSRLVATGDGGAWAPLAASLPTYLDGDGLLRYWPDSNAKGSTELTAYVLSMTSAAGLAVPEPARGRMVEALRRVVEGRLTAERAIRTDERLVRIAALSALARAGAADPALVARIDMVPAAMPTSTLAQWIVALDRLPRAPRAGALRAAAEGELRRRLVWAGTRLDLADAARAPWWMMVSGDEMAALALDAVMGKADWAQEVPRMMTGFAARQMRGHWDSTPANAWGAVVRRRFAMAYPASAVAGTTRVALAGKTVTMAWPAASNAEPLRLPLAKGALTLGHTGGAAPWAVVSVHAAVPVTQPLSVGYRLSRQVTVVSARDPAHLSQGDVLRIRLTIEAQADRNWVVLADPLPPGASVMSGLGGQSQILRKEEGTQTSGAWPSYTENGRDSWRAYFAWLPRGKTSVDYTVRLNAAGRFTLPAARVEAMYAPDIQAQLPIAPMVIAGR</sequence>
<dbReference type="PANTHER" id="PTHR40094:SF1">
    <property type="entry name" value="UBIQUITIN DOMAIN-CONTAINING PROTEIN"/>
    <property type="match status" value="1"/>
</dbReference>
<dbReference type="Proteomes" id="UP000282837">
    <property type="component" value="Unassembled WGS sequence"/>
</dbReference>
<dbReference type="EMBL" id="SACO01000004">
    <property type="protein sequence ID" value="RVU05944.1"/>
    <property type="molecule type" value="Genomic_DNA"/>
</dbReference>
<dbReference type="InterPro" id="IPR008930">
    <property type="entry name" value="Terpenoid_cyclase/PrenylTrfase"/>
</dbReference>
<protein>
    <submittedName>
        <fullName evidence="4">Alpha-2-macroglobulin</fullName>
    </submittedName>
</protein>
<dbReference type="SUPFAM" id="SSF48239">
    <property type="entry name" value="Terpenoid cyclases/Protein prenyltransferases"/>
    <property type="match status" value="1"/>
</dbReference>
<dbReference type="InterPro" id="IPR011625">
    <property type="entry name" value="A2M_N_BRD"/>
</dbReference>
<organism evidence="4 5">
    <name type="scientific">Novosphingobium umbonatum</name>
    <dbReference type="NCBI Taxonomy" id="1908524"/>
    <lineage>
        <taxon>Bacteria</taxon>
        <taxon>Pseudomonadati</taxon>
        <taxon>Pseudomonadota</taxon>
        <taxon>Alphaproteobacteria</taxon>
        <taxon>Sphingomonadales</taxon>
        <taxon>Sphingomonadaceae</taxon>
        <taxon>Novosphingobium</taxon>
    </lineage>
</organism>
<dbReference type="Pfam" id="PF17973">
    <property type="entry name" value="bMG10"/>
    <property type="match status" value="1"/>
</dbReference>
<dbReference type="InterPro" id="IPR041246">
    <property type="entry name" value="Bact_MG10"/>
</dbReference>
<feature type="domain" description="Alpha-2-macroglobulin bait region" evidence="2">
    <location>
        <begin position="1017"/>
        <end position="1190"/>
    </location>
</feature>
<dbReference type="OrthoDB" id="9767116at2"/>
<gene>
    <name evidence="4" type="ORF">EOE18_07215</name>
</gene>
<evidence type="ECO:0000259" key="3">
    <source>
        <dbReference type="SMART" id="SM01360"/>
    </source>
</evidence>
<dbReference type="Gene3D" id="2.60.40.1930">
    <property type="match status" value="1"/>
</dbReference>
<evidence type="ECO:0000313" key="4">
    <source>
        <dbReference type="EMBL" id="RVU05944.1"/>
    </source>
</evidence>
<dbReference type="Pfam" id="PF11974">
    <property type="entry name" value="bMG3"/>
    <property type="match status" value="1"/>
</dbReference>
<accession>A0A3S2VU87</accession>
<reference evidence="4 5" key="1">
    <citation type="submission" date="2019-01" db="EMBL/GenBank/DDBJ databases">
        <authorList>
            <person name="Chen W.-M."/>
        </authorList>
    </citation>
    <scope>NUCLEOTIDE SEQUENCE [LARGE SCALE GENOMIC DNA]</scope>
    <source>
        <strain evidence="4 5">FSY-9</strain>
    </source>
</reference>
<dbReference type="InterPro" id="IPR021868">
    <property type="entry name" value="Alpha_2_Macroglob_MG3"/>
</dbReference>
<feature type="domain" description="Alpha-2-macroglobulin" evidence="3">
    <location>
        <begin position="1250"/>
        <end position="1340"/>
    </location>
</feature>
<dbReference type="GO" id="GO:0004866">
    <property type="term" value="F:endopeptidase inhibitor activity"/>
    <property type="evidence" value="ECO:0007669"/>
    <property type="project" value="InterPro"/>
</dbReference>
<dbReference type="InterPro" id="IPR051802">
    <property type="entry name" value="YfhM-like"/>
</dbReference>
<dbReference type="Pfam" id="PF00207">
    <property type="entry name" value="A2M"/>
    <property type="match status" value="1"/>
</dbReference>
<dbReference type="PANTHER" id="PTHR40094">
    <property type="entry name" value="ALPHA-2-MACROGLOBULIN HOMOLOG"/>
    <property type="match status" value="1"/>
</dbReference>
<evidence type="ECO:0000313" key="5">
    <source>
        <dbReference type="Proteomes" id="UP000282837"/>
    </source>
</evidence>
<comment type="similarity">
    <text evidence="1">Belongs to the protease inhibitor I39 (alpha-2-macroglobulin) family. Bacterial alpha-2-macroglobulin subfamily.</text>
</comment>
<keyword evidence="5" id="KW-1185">Reference proteome</keyword>
<dbReference type="Pfam" id="PF01835">
    <property type="entry name" value="MG2"/>
    <property type="match status" value="1"/>
</dbReference>
<comment type="caution">
    <text evidence="4">The sequence shown here is derived from an EMBL/GenBank/DDBJ whole genome shotgun (WGS) entry which is preliminary data.</text>
</comment>